<feature type="binding site" evidence="7">
    <location>
        <position position="154"/>
    </location>
    <ligand>
        <name>Mg(2+)</name>
        <dbReference type="ChEBI" id="CHEBI:18420"/>
    </ligand>
</feature>
<evidence type="ECO:0000313" key="9">
    <source>
        <dbReference type="EMBL" id="ANC92008.1"/>
    </source>
</evidence>
<feature type="transmembrane region" description="Helical" evidence="8">
    <location>
        <begin position="186"/>
        <end position="204"/>
    </location>
</feature>
<feature type="transmembrane region" description="Helical" evidence="8">
    <location>
        <begin position="288"/>
        <end position="305"/>
    </location>
</feature>
<keyword evidence="10" id="KW-1185">Reference proteome</keyword>
<dbReference type="InterPro" id="IPR000715">
    <property type="entry name" value="Glycosyl_transferase_4"/>
</dbReference>
<dbReference type="RefSeq" id="WP_063635083.1">
    <property type="nucleotide sequence ID" value="NZ_CP015285.1"/>
</dbReference>
<evidence type="ECO:0000313" key="10">
    <source>
        <dbReference type="Proteomes" id="UP000077405"/>
    </source>
</evidence>
<keyword evidence="3 9" id="KW-0808">Transferase</keyword>
<feature type="transmembrane region" description="Helical" evidence="8">
    <location>
        <begin position="6"/>
        <end position="24"/>
    </location>
</feature>
<feature type="transmembrane region" description="Helical" evidence="8">
    <location>
        <begin position="80"/>
        <end position="96"/>
    </location>
</feature>
<comment type="cofactor">
    <cofactor evidence="7">
        <name>Mg(2+)</name>
        <dbReference type="ChEBI" id="CHEBI:18420"/>
    </cofactor>
</comment>
<evidence type="ECO:0000256" key="7">
    <source>
        <dbReference type="PIRSR" id="PIRSR600715-1"/>
    </source>
</evidence>
<keyword evidence="2" id="KW-1003">Cell membrane</keyword>
<organism evidence="9 10">
    <name type="scientific">Azospirillum humicireducens</name>
    <dbReference type="NCBI Taxonomy" id="1226968"/>
    <lineage>
        <taxon>Bacteria</taxon>
        <taxon>Pseudomonadati</taxon>
        <taxon>Pseudomonadota</taxon>
        <taxon>Alphaproteobacteria</taxon>
        <taxon>Rhodospirillales</taxon>
        <taxon>Azospirillaceae</taxon>
        <taxon>Azospirillum</taxon>
    </lineage>
</organism>
<dbReference type="Pfam" id="PF00953">
    <property type="entry name" value="Glycos_transf_4"/>
    <property type="match status" value="1"/>
</dbReference>
<dbReference type="GO" id="GO:0071555">
    <property type="term" value="P:cell wall organization"/>
    <property type="evidence" value="ECO:0007669"/>
    <property type="project" value="TreeGrafter"/>
</dbReference>
<protein>
    <submittedName>
        <fullName evidence="9">Glycosyl transferase</fullName>
    </submittedName>
</protein>
<evidence type="ECO:0000256" key="6">
    <source>
        <dbReference type="ARBA" id="ARBA00023136"/>
    </source>
</evidence>
<sequence length="334" mass="35574">MTSTAYSSALIAVFLLCLAVGWYLSTRVLRYLLASSIMDIPNERSSHQAPTPRGGGWAVMLTVVPVFAVAGIVFGRPLETGAVLLGTLALMGVSWMDDRRELSPLLRLGVQALAVAFGLLALPSNQLVWQGWLPWGLDRAATAFLWLWFVNLYNFMDGIDGLAGSETILIGSGVALVSLVMGDFGLTGVAGAALAGAAAGFLTHNWRPARMFMGDVGSIPLGHILAFLLTSLAARGDWAAALILPAYYLTDATITLLRRLLRGEKIWKAHREHFYQKAAKGVGRHDRVVLTIVGYSLALVAAALAAGSFGAWTLVPGAVTVALLLVTLTRMSKA</sequence>
<evidence type="ECO:0000256" key="5">
    <source>
        <dbReference type="ARBA" id="ARBA00022989"/>
    </source>
</evidence>
<proteinExistence type="predicted"/>
<dbReference type="STRING" id="1226968.A6A40_08865"/>
<dbReference type="GO" id="GO:0044038">
    <property type="term" value="P:cell wall macromolecule biosynthetic process"/>
    <property type="evidence" value="ECO:0007669"/>
    <property type="project" value="TreeGrafter"/>
</dbReference>
<dbReference type="KEGG" id="ahu:A6A40_08865"/>
<dbReference type="GO" id="GO:0005886">
    <property type="term" value="C:plasma membrane"/>
    <property type="evidence" value="ECO:0007669"/>
    <property type="project" value="UniProtKB-SubCell"/>
</dbReference>
<reference evidence="9 10" key="1">
    <citation type="journal article" date="2013" name="Int. J. Syst. Evol. Microbiol.">
        <title>Azospirillum humicireducens sp. nov., a nitrogen-fixing bacterium isolated from a microbial fuel cell.</title>
        <authorList>
            <person name="Zhou S."/>
            <person name="Han L."/>
            <person name="Wang Y."/>
            <person name="Yang G."/>
            <person name="Zhuang L."/>
            <person name="Hu P."/>
        </authorList>
    </citation>
    <scope>NUCLEOTIDE SEQUENCE [LARGE SCALE GENOMIC DNA]</scope>
    <source>
        <strain evidence="9 10">SgZ-5</strain>
    </source>
</reference>
<comment type="subcellular location">
    <subcellularLocation>
        <location evidence="1">Cell membrane</location>
        <topology evidence="1">Multi-pass membrane protein</topology>
    </subcellularLocation>
</comment>
<name>A0A160JGC7_9PROT</name>
<evidence type="ECO:0000256" key="1">
    <source>
        <dbReference type="ARBA" id="ARBA00004651"/>
    </source>
</evidence>
<dbReference type="GO" id="GO:0046872">
    <property type="term" value="F:metal ion binding"/>
    <property type="evidence" value="ECO:0007669"/>
    <property type="project" value="UniProtKB-KW"/>
</dbReference>
<dbReference type="EMBL" id="CP015285">
    <property type="protein sequence ID" value="ANC92008.1"/>
    <property type="molecule type" value="Genomic_DNA"/>
</dbReference>
<keyword evidence="6 8" id="KW-0472">Membrane</keyword>
<gene>
    <name evidence="9" type="ORF">A6A40_08865</name>
</gene>
<feature type="transmembrane region" description="Helical" evidence="8">
    <location>
        <begin position="54"/>
        <end position="74"/>
    </location>
</feature>
<evidence type="ECO:0000256" key="8">
    <source>
        <dbReference type="SAM" id="Phobius"/>
    </source>
</evidence>
<evidence type="ECO:0000256" key="3">
    <source>
        <dbReference type="ARBA" id="ARBA00022679"/>
    </source>
</evidence>
<feature type="transmembrane region" description="Helical" evidence="8">
    <location>
        <begin position="240"/>
        <end position="261"/>
    </location>
</feature>
<dbReference type="GO" id="GO:0009103">
    <property type="term" value="P:lipopolysaccharide biosynthetic process"/>
    <property type="evidence" value="ECO:0007669"/>
    <property type="project" value="TreeGrafter"/>
</dbReference>
<dbReference type="GO" id="GO:0016780">
    <property type="term" value="F:phosphotransferase activity, for other substituted phosphate groups"/>
    <property type="evidence" value="ECO:0007669"/>
    <property type="project" value="InterPro"/>
</dbReference>
<keyword evidence="4 8" id="KW-0812">Transmembrane</keyword>
<feature type="transmembrane region" description="Helical" evidence="8">
    <location>
        <begin position="311"/>
        <end position="329"/>
    </location>
</feature>
<dbReference type="OrthoDB" id="9783652at2"/>
<keyword evidence="7" id="KW-0460">Magnesium</keyword>
<dbReference type="PANTHER" id="PTHR22926:SF3">
    <property type="entry name" value="UNDECAPRENYL-PHOSPHATE ALPHA-N-ACETYLGLUCOSAMINYL 1-PHOSPHATE TRANSFERASE"/>
    <property type="match status" value="1"/>
</dbReference>
<dbReference type="PANTHER" id="PTHR22926">
    <property type="entry name" value="PHOSPHO-N-ACETYLMURAMOYL-PENTAPEPTIDE-TRANSFERASE"/>
    <property type="match status" value="1"/>
</dbReference>
<feature type="binding site" evidence="7">
    <location>
        <position position="215"/>
    </location>
    <ligand>
        <name>Mg(2+)</name>
        <dbReference type="ChEBI" id="CHEBI:18420"/>
    </ligand>
</feature>
<dbReference type="CDD" id="cd06854">
    <property type="entry name" value="GT_WbpL_WbcO_like"/>
    <property type="match status" value="1"/>
</dbReference>
<dbReference type="Proteomes" id="UP000077405">
    <property type="component" value="Chromosome"/>
</dbReference>
<evidence type="ECO:0000256" key="2">
    <source>
        <dbReference type="ARBA" id="ARBA00022475"/>
    </source>
</evidence>
<keyword evidence="7" id="KW-0479">Metal-binding</keyword>
<keyword evidence="5 8" id="KW-1133">Transmembrane helix</keyword>
<feature type="transmembrane region" description="Helical" evidence="8">
    <location>
        <begin position="108"/>
        <end position="126"/>
    </location>
</feature>
<evidence type="ECO:0000256" key="4">
    <source>
        <dbReference type="ARBA" id="ARBA00022692"/>
    </source>
</evidence>
<accession>A0A160JGC7</accession>
<feature type="transmembrane region" description="Helical" evidence="8">
    <location>
        <begin position="216"/>
        <end position="234"/>
    </location>
</feature>
<dbReference type="AlphaFoldDB" id="A0A160JGC7"/>